<proteinExistence type="predicted"/>
<accession>A0A1I6XVR6</accession>
<protein>
    <submittedName>
        <fullName evidence="1">Uncharacterized protein</fullName>
    </submittedName>
</protein>
<organism evidence="1 2">
    <name type="scientific">Lishizhenia tianjinensis</name>
    <dbReference type="NCBI Taxonomy" id="477690"/>
    <lineage>
        <taxon>Bacteria</taxon>
        <taxon>Pseudomonadati</taxon>
        <taxon>Bacteroidota</taxon>
        <taxon>Flavobacteriia</taxon>
        <taxon>Flavobacteriales</taxon>
        <taxon>Crocinitomicaceae</taxon>
        <taxon>Lishizhenia</taxon>
    </lineage>
</organism>
<keyword evidence="2" id="KW-1185">Reference proteome</keyword>
<dbReference type="Proteomes" id="UP000236454">
    <property type="component" value="Unassembled WGS sequence"/>
</dbReference>
<sequence>MLGYIKKMKKDLNRKTRGINHYLHFKSDYEKKSDRLFNSLPLFYRIMYLDQPNPWVNEINRFDFIRLATLSAKFNVYQPIKIANFEYKRITPNSKKDILEIKLDEFFNSNILKYKKEEFTVQEFIMTLGYNGGIHMIPDNNVDKVNLLYETLFLEQPDFCFDITMSISKVLLNIYDELHSLTVGDNNGHSPNINYQAKIVDQGKMLDGIFFERAYMQFPIRAKRNKGIRFCIEIKLSESHTKNFILSYGHRKNDNLRISIWQQKTKLISKVSTANSKKTIVVDIKDKIDNFFLLEITCYPNGKVVCAIDETLKATEELQTEINIIDGKVILGSNLNGDEFGTFFEKCLVTQSIDKNDNTRNLGVYGLRKMNIMTQNLPYNIIKRKI</sequence>
<gene>
    <name evidence="1" type="ORF">SAMN05216474_0474</name>
</gene>
<dbReference type="EMBL" id="FPAS01000001">
    <property type="protein sequence ID" value="SFT42217.1"/>
    <property type="molecule type" value="Genomic_DNA"/>
</dbReference>
<dbReference type="STRING" id="477690.SAMN05216474_0474"/>
<reference evidence="1 2" key="1">
    <citation type="submission" date="2016-10" db="EMBL/GenBank/DDBJ databases">
        <authorList>
            <person name="de Groot N.N."/>
        </authorList>
    </citation>
    <scope>NUCLEOTIDE SEQUENCE [LARGE SCALE GENOMIC DNA]</scope>
    <source>
        <strain evidence="1 2">CGMCC 1.7005</strain>
    </source>
</reference>
<dbReference type="AlphaFoldDB" id="A0A1I6XVR6"/>
<name>A0A1I6XVR6_9FLAO</name>
<evidence type="ECO:0000313" key="2">
    <source>
        <dbReference type="Proteomes" id="UP000236454"/>
    </source>
</evidence>
<evidence type="ECO:0000313" key="1">
    <source>
        <dbReference type="EMBL" id="SFT42217.1"/>
    </source>
</evidence>